<name>A0AAU7MYP1_9FLAO</name>
<dbReference type="RefSeq" id="WP_349351928.1">
    <property type="nucleotide sequence ID" value="NZ_CP157804.1"/>
</dbReference>
<feature type="compositionally biased region" description="Basic residues" evidence="1">
    <location>
        <begin position="129"/>
        <end position="139"/>
    </location>
</feature>
<sequence length="148" mass="17427">MKRLAVTLVLLISIGATAQRHDGQQMRKGPQMDMTAEQMATLQTKHMVLALDLTKTQQDKVYNINLENAKFKKEKWDEIKAAKENGEWEKPSSKERFEMANARLDRQIALQEKMKDILDDKQYETWKKFTHHKKMHGSKRMQERGRRG</sequence>
<organism evidence="3">
    <name type="scientific">Flagellimonas sp. MMG031</name>
    <dbReference type="NCBI Taxonomy" id="3158549"/>
    <lineage>
        <taxon>Bacteria</taxon>
        <taxon>Pseudomonadati</taxon>
        <taxon>Bacteroidota</taxon>
        <taxon>Flavobacteriia</taxon>
        <taxon>Flavobacteriales</taxon>
        <taxon>Flavobacteriaceae</taxon>
        <taxon>Flagellimonas</taxon>
    </lineage>
</organism>
<accession>A0AAU7MYP1</accession>
<proteinExistence type="predicted"/>
<reference evidence="3" key="1">
    <citation type="submission" date="2024-05" db="EMBL/GenBank/DDBJ databases">
        <title>Draft Genome Sequences of Flagellimonas sp. MMG031 and Marinobacter sp. MMG032 Isolated from the dinoflagellate Symbiodinium pilosum.</title>
        <authorList>
            <person name="Shikuma N.J."/>
            <person name="Farrell M.V."/>
        </authorList>
    </citation>
    <scope>NUCLEOTIDE SEQUENCE</scope>
    <source>
        <strain evidence="3">MMG031</strain>
    </source>
</reference>
<feature type="region of interest" description="Disordered" evidence="1">
    <location>
        <begin position="129"/>
        <end position="148"/>
    </location>
</feature>
<dbReference type="EMBL" id="CP157804">
    <property type="protein sequence ID" value="XBQ23341.1"/>
    <property type="molecule type" value="Genomic_DNA"/>
</dbReference>
<feature type="chain" id="PRO_5043873821" description="LTXXQ motif family protein" evidence="2">
    <location>
        <begin position="19"/>
        <end position="148"/>
    </location>
</feature>
<feature type="signal peptide" evidence="2">
    <location>
        <begin position="1"/>
        <end position="18"/>
    </location>
</feature>
<dbReference type="KEGG" id="fld:ABNE31_00135"/>
<evidence type="ECO:0000256" key="2">
    <source>
        <dbReference type="SAM" id="SignalP"/>
    </source>
</evidence>
<gene>
    <name evidence="3" type="ORF">ABNE31_00135</name>
</gene>
<keyword evidence="2" id="KW-0732">Signal</keyword>
<dbReference type="AlphaFoldDB" id="A0AAU7MYP1"/>
<protein>
    <recommendedName>
        <fullName evidence="4">LTXXQ motif family protein</fullName>
    </recommendedName>
</protein>
<evidence type="ECO:0000256" key="1">
    <source>
        <dbReference type="SAM" id="MobiDB-lite"/>
    </source>
</evidence>
<evidence type="ECO:0008006" key="4">
    <source>
        <dbReference type="Google" id="ProtNLM"/>
    </source>
</evidence>
<evidence type="ECO:0000313" key="3">
    <source>
        <dbReference type="EMBL" id="XBQ23341.1"/>
    </source>
</evidence>